<dbReference type="PANTHER" id="PTHR47816:SF4">
    <property type="entry name" value="RIBOSOMAL RNA SMALL SUBUNIT METHYLTRANSFERASE C"/>
    <property type="match status" value="1"/>
</dbReference>
<dbReference type="OrthoDB" id="9764961at2"/>
<evidence type="ECO:0000256" key="2">
    <source>
        <dbReference type="ARBA" id="ARBA00022679"/>
    </source>
</evidence>
<dbReference type="Pfam" id="PF05175">
    <property type="entry name" value="MTS"/>
    <property type="match status" value="1"/>
</dbReference>
<keyword evidence="2 4" id="KW-0808">Transferase</keyword>
<sequence length="201" mass="22404">MTGHYYSHRQDTPHDRQYWKAELRGHALQFVSDAGVFSKGGVDFGSRVLIENMDIPDSAQVLDVGCGYGPIGLTAARLAPRGHVTMVDVNERALELAQENAKRNGISNVTVRKSDGLDDIDSSTFDVILTNPPIRAGKEVVHRIFEQSYAHLNDRGALWIVIQKKQGAPSAEAKLRELFGEEQVELVTKEKGYRIYRAVKE</sequence>
<reference evidence="4 5" key="1">
    <citation type="submission" date="2018-09" db="EMBL/GenBank/DDBJ databases">
        <title>Paenibacillus SK2017-BO5.</title>
        <authorList>
            <person name="Piskunova J.V."/>
            <person name="Dubiley S.A."/>
            <person name="Severinov K.V."/>
        </authorList>
    </citation>
    <scope>NUCLEOTIDE SEQUENCE [LARGE SCALE GENOMIC DNA]</scope>
    <source>
        <strain evidence="4 5">BO5</strain>
    </source>
</reference>
<feature type="domain" description="Methyltransferase small" evidence="3">
    <location>
        <begin position="28"/>
        <end position="197"/>
    </location>
</feature>
<keyword evidence="1 4" id="KW-0489">Methyltransferase</keyword>
<dbReference type="GO" id="GO:0008757">
    <property type="term" value="F:S-adenosylmethionine-dependent methyltransferase activity"/>
    <property type="evidence" value="ECO:0007669"/>
    <property type="project" value="InterPro"/>
</dbReference>
<gene>
    <name evidence="4" type="ORF">DQX05_25685</name>
</gene>
<evidence type="ECO:0000259" key="3">
    <source>
        <dbReference type="Pfam" id="PF05175"/>
    </source>
</evidence>
<dbReference type="PANTHER" id="PTHR47816">
    <property type="entry name" value="RIBOSOMAL RNA SMALL SUBUNIT METHYLTRANSFERASE C"/>
    <property type="match status" value="1"/>
</dbReference>
<comment type="caution">
    <text evidence="4">The sequence shown here is derived from an EMBL/GenBank/DDBJ whole genome shotgun (WGS) entry which is preliminary data.</text>
</comment>
<dbReference type="Gene3D" id="3.40.50.150">
    <property type="entry name" value="Vaccinia Virus protein VP39"/>
    <property type="match status" value="1"/>
</dbReference>
<evidence type="ECO:0000256" key="1">
    <source>
        <dbReference type="ARBA" id="ARBA00022603"/>
    </source>
</evidence>
<evidence type="ECO:0000313" key="4">
    <source>
        <dbReference type="EMBL" id="RJG19240.1"/>
    </source>
</evidence>
<evidence type="ECO:0000313" key="5">
    <source>
        <dbReference type="Proteomes" id="UP000266177"/>
    </source>
</evidence>
<dbReference type="CDD" id="cd02440">
    <property type="entry name" value="AdoMet_MTases"/>
    <property type="match status" value="1"/>
</dbReference>
<proteinExistence type="predicted"/>
<protein>
    <submittedName>
        <fullName evidence="4">Class I SAM-dependent methyltransferase</fullName>
    </submittedName>
</protein>
<dbReference type="InterPro" id="IPR046977">
    <property type="entry name" value="RsmC/RlmG"/>
</dbReference>
<dbReference type="EMBL" id="QYZD01000038">
    <property type="protein sequence ID" value="RJG19240.1"/>
    <property type="molecule type" value="Genomic_DNA"/>
</dbReference>
<dbReference type="InterPro" id="IPR007848">
    <property type="entry name" value="Small_mtfrase_dom"/>
</dbReference>
<dbReference type="SUPFAM" id="SSF53335">
    <property type="entry name" value="S-adenosyl-L-methionine-dependent methyltransferases"/>
    <property type="match status" value="1"/>
</dbReference>
<dbReference type="RefSeq" id="WP_119796186.1">
    <property type="nucleotide sequence ID" value="NZ_QYZD01000038.1"/>
</dbReference>
<accession>A0A3A3GWJ8</accession>
<name>A0A3A3GWJ8_PANTH</name>
<dbReference type="Proteomes" id="UP000266177">
    <property type="component" value="Unassembled WGS sequence"/>
</dbReference>
<organism evidence="4 5">
    <name type="scientific">Paenibacillus thiaminolyticus</name>
    <name type="common">Bacillus thiaminolyticus</name>
    <dbReference type="NCBI Taxonomy" id="49283"/>
    <lineage>
        <taxon>Bacteria</taxon>
        <taxon>Bacillati</taxon>
        <taxon>Bacillota</taxon>
        <taxon>Bacilli</taxon>
        <taxon>Bacillales</taxon>
        <taxon>Paenibacillaceae</taxon>
        <taxon>Paenibacillus</taxon>
    </lineage>
</organism>
<dbReference type="AlphaFoldDB" id="A0A3A3GWJ8"/>
<dbReference type="InterPro" id="IPR029063">
    <property type="entry name" value="SAM-dependent_MTases_sf"/>
</dbReference>
<dbReference type="GO" id="GO:0032259">
    <property type="term" value="P:methylation"/>
    <property type="evidence" value="ECO:0007669"/>
    <property type="project" value="UniProtKB-KW"/>
</dbReference>